<dbReference type="PANTHER" id="PTHR47723">
    <property type="entry name" value="OS05G0353850 PROTEIN"/>
    <property type="match status" value="1"/>
</dbReference>
<dbReference type="GO" id="GO:0003676">
    <property type="term" value="F:nucleic acid binding"/>
    <property type="evidence" value="ECO:0007669"/>
    <property type="project" value="InterPro"/>
</dbReference>
<dbReference type="Proteomes" id="UP000238479">
    <property type="component" value="Chromosome 6"/>
</dbReference>
<keyword evidence="3" id="KW-1185">Reference proteome</keyword>
<dbReference type="Gene3D" id="3.30.420.10">
    <property type="entry name" value="Ribonuclease H-like superfamily/Ribonuclease H"/>
    <property type="match status" value="1"/>
</dbReference>
<dbReference type="SUPFAM" id="SSF53098">
    <property type="entry name" value="Ribonuclease H-like"/>
    <property type="match status" value="1"/>
</dbReference>
<dbReference type="InterPro" id="IPR053151">
    <property type="entry name" value="RNase_H-like"/>
</dbReference>
<dbReference type="InterPro" id="IPR044730">
    <property type="entry name" value="RNase_H-like_dom_plant"/>
</dbReference>
<dbReference type="InterPro" id="IPR002156">
    <property type="entry name" value="RNaseH_domain"/>
</dbReference>
<dbReference type="AlphaFoldDB" id="A0A2P6PL99"/>
<evidence type="ECO:0000259" key="1">
    <source>
        <dbReference type="Pfam" id="PF13456"/>
    </source>
</evidence>
<proteinExistence type="predicted"/>
<dbReference type="GO" id="GO:0004523">
    <property type="term" value="F:RNA-DNA hybrid ribonuclease activity"/>
    <property type="evidence" value="ECO:0007669"/>
    <property type="project" value="InterPro"/>
</dbReference>
<dbReference type="PANTHER" id="PTHR47723:SF23">
    <property type="entry name" value="REVERSE TRANSCRIPTASE-LIKE PROTEIN"/>
    <property type="match status" value="1"/>
</dbReference>
<accession>A0A2P6PL99</accession>
<gene>
    <name evidence="2" type="ORF">RchiOBHm_Chr6g0253181</name>
</gene>
<dbReference type="CDD" id="cd06222">
    <property type="entry name" value="RNase_H_like"/>
    <property type="match status" value="1"/>
</dbReference>
<name>A0A2P6PL99_ROSCH</name>
<dbReference type="EMBL" id="PDCK01000044">
    <property type="protein sequence ID" value="PRQ22702.1"/>
    <property type="molecule type" value="Genomic_DNA"/>
</dbReference>
<feature type="domain" description="RNase H type-1" evidence="1">
    <location>
        <begin position="14"/>
        <end position="77"/>
    </location>
</feature>
<sequence length="112" mass="12845">MGLAKLILLRDVAVFVFRDSKGLFLGAFAVPSAFVSSIDAEILAVIEAIEIAWVRNWHHLWLETDSTYVVHILSSFSMKVPWYLGVAWANCLWRVRRMNLKYSHIFTYLQGG</sequence>
<dbReference type="Pfam" id="PF13456">
    <property type="entry name" value="RVT_3"/>
    <property type="match status" value="1"/>
</dbReference>
<evidence type="ECO:0000313" key="2">
    <source>
        <dbReference type="EMBL" id="PRQ22702.1"/>
    </source>
</evidence>
<evidence type="ECO:0000313" key="3">
    <source>
        <dbReference type="Proteomes" id="UP000238479"/>
    </source>
</evidence>
<reference evidence="2 3" key="1">
    <citation type="journal article" date="2018" name="Nat. Genet.">
        <title>The Rosa genome provides new insights in the design of modern roses.</title>
        <authorList>
            <person name="Bendahmane M."/>
        </authorList>
    </citation>
    <scope>NUCLEOTIDE SEQUENCE [LARGE SCALE GENOMIC DNA]</scope>
    <source>
        <strain evidence="3">cv. Old Blush</strain>
    </source>
</reference>
<dbReference type="InterPro" id="IPR036397">
    <property type="entry name" value="RNaseH_sf"/>
</dbReference>
<dbReference type="InterPro" id="IPR012337">
    <property type="entry name" value="RNaseH-like_sf"/>
</dbReference>
<organism evidence="2 3">
    <name type="scientific">Rosa chinensis</name>
    <name type="common">China rose</name>
    <dbReference type="NCBI Taxonomy" id="74649"/>
    <lineage>
        <taxon>Eukaryota</taxon>
        <taxon>Viridiplantae</taxon>
        <taxon>Streptophyta</taxon>
        <taxon>Embryophyta</taxon>
        <taxon>Tracheophyta</taxon>
        <taxon>Spermatophyta</taxon>
        <taxon>Magnoliopsida</taxon>
        <taxon>eudicotyledons</taxon>
        <taxon>Gunneridae</taxon>
        <taxon>Pentapetalae</taxon>
        <taxon>rosids</taxon>
        <taxon>fabids</taxon>
        <taxon>Rosales</taxon>
        <taxon>Rosaceae</taxon>
        <taxon>Rosoideae</taxon>
        <taxon>Rosoideae incertae sedis</taxon>
        <taxon>Rosa</taxon>
    </lineage>
</organism>
<dbReference type="Gramene" id="PRQ22702">
    <property type="protein sequence ID" value="PRQ22702"/>
    <property type="gene ID" value="RchiOBHm_Chr6g0253181"/>
</dbReference>
<protein>
    <submittedName>
        <fullName evidence="2">Putative ribonuclease H-like domain-containing protein</fullName>
    </submittedName>
</protein>
<comment type="caution">
    <text evidence="2">The sequence shown here is derived from an EMBL/GenBank/DDBJ whole genome shotgun (WGS) entry which is preliminary data.</text>
</comment>